<accession>A0A319BCP9</accession>
<dbReference type="GeneID" id="37206842"/>
<dbReference type="OrthoDB" id="10603737at2759"/>
<organism evidence="1 2">
    <name type="scientific">Aspergillus vadensis (strain CBS 113365 / IMI 142717 / IBT 24658)</name>
    <dbReference type="NCBI Taxonomy" id="1448311"/>
    <lineage>
        <taxon>Eukaryota</taxon>
        <taxon>Fungi</taxon>
        <taxon>Dikarya</taxon>
        <taxon>Ascomycota</taxon>
        <taxon>Pezizomycotina</taxon>
        <taxon>Eurotiomycetes</taxon>
        <taxon>Eurotiomycetidae</taxon>
        <taxon>Eurotiales</taxon>
        <taxon>Aspergillaceae</taxon>
        <taxon>Aspergillus</taxon>
        <taxon>Aspergillus subgen. Circumdati</taxon>
    </lineage>
</organism>
<dbReference type="AlphaFoldDB" id="A0A319BCP9"/>
<keyword evidence="2" id="KW-1185">Reference proteome</keyword>
<reference evidence="1" key="1">
    <citation type="submission" date="2016-12" db="EMBL/GenBank/DDBJ databases">
        <title>The genomes of Aspergillus section Nigri reveals drivers in fungal speciation.</title>
        <authorList>
            <consortium name="DOE Joint Genome Institute"/>
            <person name="Vesth T.C."/>
            <person name="Nybo J."/>
            <person name="Theobald S."/>
            <person name="Brandl J."/>
            <person name="Frisvad J.C."/>
            <person name="Nielsen K.F."/>
            <person name="Lyhne E.K."/>
            <person name="Kogle M.E."/>
            <person name="Kuo A."/>
            <person name="Riley R."/>
            <person name="Clum A."/>
            <person name="Nolan M."/>
            <person name="Lipzen A."/>
            <person name="Salamov A."/>
            <person name="Henrissat B."/>
            <person name="Wiebenga A."/>
            <person name="De Vries R.P."/>
            <person name="Grigoriev I.V."/>
            <person name="Mortensen U.H."/>
            <person name="Andersen M.R."/>
            <person name="Baker S.E."/>
        </authorList>
    </citation>
    <scope>NUCLEOTIDE SEQUENCE [LARGE SCALE GENOMIC DNA]</scope>
    <source>
        <strain evidence="1">CBS 113365</strain>
    </source>
</reference>
<dbReference type="Proteomes" id="UP000248405">
    <property type="component" value="Unassembled WGS sequence"/>
</dbReference>
<evidence type="ECO:0000313" key="1">
    <source>
        <dbReference type="EMBL" id="PYH70876.1"/>
    </source>
</evidence>
<protein>
    <submittedName>
        <fullName evidence="1">Uncharacterized protein</fullName>
    </submittedName>
</protein>
<dbReference type="EMBL" id="KZ821620">
    <property type="protein sequence ID" value="PYH70876.1"/>
    <property type="molecule type" value="Genomic_DNA"/>
</dbReference>
<sequence length="99" mass="11191">MLDKLEVLQAHRLRMLSLRYRSKVSQRQQRLTVQSPKGVWTCGRRSAAFSRRGATRQIDRLAVARPSRPSLSDGAAPETVAAVPLWEVTDAVRNEHLPM</sequence>
<dbReference type="RefSeq" id="XP_025564670.1">
    <property type="nucleotide sequence ID" value="XM_025702250.1"/>
</dbReference>
<proteinExistence type="predicted"/>
<gene>
    <name evidence="1" type="ORF">BO88DRAFT_257003</name>
</gene>
<name>A0A319BCP9_ASPVC</name>
<evidence type="ECO:0000313" key="2">
    <source>
        <dbReference type="Proteomes" id="UP000248405"/>
    </source>
</evidence>